<comment type="caution">
    <text evidence="2">The sequence shown here is derived from an EMBL/GenBank/DDBJ whole genome shotgun (WGS) entry which is preliminary data.</text>
</comment>
<dbReference type="RefSeq" id="WP_191840451.1">
    <property type="nucleotide sequence ID" value="NZ_BAAALB010000040.1"/>
</dbReference>
<evidence type="ECO:0008006" key="4">
    <source>
        <dbReference type="Google" id="ProtNLM"/>
    </source>
</evidence>
<dbReference type="AlphaFoldDB" id="A0A8J3NVG6"/>
<evidence type="ECO:0000256" key="1">
    <source>
        <dbReference type="SAM" id="SignalP"/>
    </source>
</evidence>
<proteinExistence type="predicted"/>
<organism evidence="2 3">
    <name type="scientific">Catellatospora chokoriensis</name>
    <dbReference type="NCBI Taxonomy" id="310353"/>
    <lineage>
        <taxon>Bacteria</taxon>
        <taxon>Bacillati</taxon>
        <taxon>Actinomycetota</taxon>
        <taxon>Actinomycetes</taxon>
        <taxon>Micromonosporales</taxon>
        <taxon>Micromonosporaceae</taxon>
        <taxon>Catellatospora</taxon>
    </lineage>
</organism>
<keyword evidence="3" id="KW-1185">Reference proteome</keyword>
<protein>
    <recommendedName>
        <fullName evidence="4">Lipoprotein LprG</fullName>
    </recommendedName>
</protein>
<dbReference type="PROSITE" id="PS51257">
    <property type="entry name" value="PROKAR_LIPOPROTEIN"/>
    <property type="match status" value="1"/>
</dbReference>
<dbReference type="InterPro" id="IPR029046">
    <property type="entry name" value="LolA/LolB/LppX"/>
</dbReference>
<evidence type="ECO:0000313" key="3">
    <source>
        <dbReference type="Proteomes" id="UP000619293"/>
    </source>
</evidence>
<dbReference type="Gene3D" id="2.50.20.20">
    <property type="match status" value="1"/>
</dbReference>
<reference evidence="2 3" key="1">
    <citation type="submission" date="2021-01" db="EMBL/GenBank/DDBJ databases">
        <title>Whole genome shotgun sequence of Catellatospora chokoriensis NBRC 107358.</title>
        <authorList>
            <person name="Komaki H."/>
            <person name="Tamura T."/>
        </authorList>
    </citation>
    <scope>NUCLEOTIDE SEQUENCE [LARGE SCALE GENOMIC DNA]</scope>
    <source>
        <strain evidence="2 3">NBRC 107358</strain>
    </source>
</reference>
<dbReference type="EMBL" id="BONG01000077">
    <property type="protein sequence ID" value="GIF93957.1"/>
    <property type="molecule type" value="Genomic_DNA"/>
</dbReference>
<dbReference type="Proteomes" id="UP000619293">
    <property type="component" value="Unassembled WGS sequence"/>
</dbReference>
<gene>
    <name evidence="2" type="ORF">Cch02nite_74010</name>
</gene>
<feature type="chain" id="PRO_5035229045" description="Lipoprotein LprG" evidence="1">
    <location>
        <begin position="27"/>
        <end position="259"/>
    </location>
</feature>
<keyword evidence="1" id="KW-0732">Signal</keyword>
<dbReference type="SUPFAM" id="SSF89392">
    <property type="entry name" value="Prokaryotic lipoproteins and lipoprotein localization factors"/>
    <property type="match status" value="1"/>
</dbReference>
<feature type="signal peptide" evidence="1">
    <location>
        <begin position="1"/>
        <end position="26"/>
    </location>
</feature>
<evidence type="ECO:0000313" key="2">
    <source>
        <dbReference type="EMBL" id="GIF93957.1"/>
    </source>
</evidence>
<sequence length="259" mass="25880">MKTRRFGVAAVGLIALATLATGCSKAADKPGATASASTSAAASAPAAAQGSASDALAAAAAKFKDTTAKMTMSMAGGGAAVKITGQLDGPGRKSASVADVLTLKMEVVQIADQVWMKLDGAPGMPKGWMHIDVSKLGPQSSLRKSIEDPSYSAKMLATAAQVQWDGAGKVKGVLDLSQSPSMNPALATTLGDKMKAVPFTATIDGQGRLTTMTVALGGLAPTAGVGDMTIAYSDFGAPVTIEKPTGEIVEAPAAVLATL</sequence>
<name>A0A8J3NVG6_9ACTN</name>
<accession>A0A8J3NVG6</accession>